<dbReference type="AlphaFoldDB" id="A0A0N1MZM9"/>
<dbReference type="Gene3D" id="2.70.98.10">
    <property type="match status" value="1"/>
</dbReference>
<accession>A0A0N1MZM9</accession>
<gene>
    <name evidence="1" type="ORF">AE618_25785</name>
</gene>
<dbReference type="PATRIC" id="fig|1526658.3.peg.3533"/>
<evidence type="ECO:0008006" key="3">
    <source>
        <dbReference type="Google" id="ProtNLM"/>
    </source>
</evidence>
<sequence length="316" mass="34662">MVMLFGQSFTKQELGRVFPDLMHVAGFKKLTVDDGSGRGTRLIQIDSGGGLRIDLLPDRCCDIGQVWCDNIPFGWISPMGTPAPYAIGENNALSGLMATCGFDHVRQPEIDEERSFPLHGNMMHMPSKIIATDTVWDGDECLFRVKAEVTQFDLNHGAIRLQRHIYVPLGGRSLVVSDRVTVLSGDLPLMAMYHINLGFPVVTPMSTVSLNGEDISGDCLAENKIKTRPSGAAVSKVELAAAADGGARFRLKYDGRKLPFLQTLRNAHEGINVFCIEPATHDRLTRKELRATGALAPTPRSGSHMFHLEMVFDSGR</sequence>
<keyword evidence="2" id="KW-1185">Reference proteome</keyword>
<proteinExistence type="predicted"/>
<evidence type="ECO:0000313" key="2">
    <source>
        <dbReference type="Proteomes" id="UP000037822"/>
    </source>
</evidence>
<dbReference type="InterPro" id="IPR027839">
    <property type="entry name" value="DUF4432"/>
</dbReference>
<evidence type="ECO:0000313" key="1">
    <source>
        <dbReference type="EMBL" id="KPH74451.1"/>
    </source>
</evidence>
<dbReference type="InterPro" id="IPR014718">
    <property type="entry name" value="GH-type_carb-bd"/>
</dbReference>
<comment type="caution">
    <text evidence="1">The sequence shown here is derived from an EMBL/GenBank/DDBJ whole genome shotgun (WGS) entry which is preliminary data.</text>
</comment>
<dbReference type="Pfam" id="PF14486">
    <property type="entry name" value="DUF4432"/>
    <property type="match status" value="1"/>
</dbReference>
<protein>
    <recommendedName>
        <fullName evidence="3">DUF4432 domain-containing protein</fullName>
    </recommendedName>
</protein>
<dbReference type="GO" id="GO:0030246">
    <property type="term" value="F:carbohydrate binding"/>
    <property type="evidence" value="ECO:0007669"/>
    <property type="project" value="InterPro"/>
</dbReference>
<organism evidence="1 2">
    <name type="scientific">Bosea vaviloviae</name>
    <dbReference type="NCBI Taxonomy" id="1526658"/>
    <lineage>
        <taxon>Bacteria</taxon>
        <taxon>Pseudomonadati</taxon>
        <taxon>Pseudomonadota</taxon>
        <taxon>Alphaproteobacteria</taxon>
        <taxon>Hyphomicrobiales</taxon>
        <taxon>Boseaceae</taxon>
        <taxon>Bosea</taxon>
    </lineage>
</organism>
<dbReference type="EMBL" id="LGSZ01000085">
    <property type="protein sequence ID" value="KPH74451.1"/>
    <property type="molecule type" value="Genomic_DNA"/>
</dbReference>
<dbReference type="Proteomes" id="UP000037822">
    <property type="component" value="Unassembled WGS sequence"/>
</dbReference>
<name>A0A0N1MZM9_9HYPH</name>
<reference evidence="1 2" key="1">
    <citation type="submission" date="2015-07" db="EMBL/GenBank/DDBJ databases">
        <title>Whole genome sequencing of Bosea vaviloviae isolated from cave pool.</title>
        <authorList>
            <person name="Tan N.E.H."/>
            <person name="Lee Y.P."/>
            <person name="Gan H.M."/>
            <person name="Barton H."/>
            <person name="Savka M.A."/>
        </authorList>
    </citation>
    <scope>NUCLEOTIDE SEQUENCE [LARGE SCALE GENOMIC DNA]</scope>
    <source>
        <strain evidence="1 2">SD260</strain>
    </source>
</reference>